<evidence type="ECO:0000259" key="9">
    <source>
        <dbReference type="Pfam" id="PF10590"/>
    </source>
</evidence>
<evidence type="ECO:0000313" key="11">
    <source>
        <dbReference type="Proteomes" id="UP000229757"/>
    </source>
</evidence>
<feature type="binding site" evidence="5 7">
    <location>
        <position position="195"/>
    </location>
    <ligand>
        <name>FMN</name>
        <dbReference type="ChEBI" id="CHEBI:58210"/>
    </ligand>
</feature>
<comment type="catalytic activity">
    <reaction evidence="5">
        <text>pyridoxamine 5'-phosphate + O2 + H2O = pyridoxal 5'-phosphate + H2O2 + NH4(+)</text>
        <dbReference type="Rhea" id="RHEA:15817"/>
        <dbReference type="ChEBI" id="CHEBI:15377"/>
        <dbReference type="ChEBI" id="CHEBI:15379"/>
        <dbReference type="ChEBI" id="CHEBI:16240"/>
        <dbReference type="ChEBI" id="CHEBI:28938"/>
        <dbReference type="ChEBI" id="CHEBI:58451"/>
        <dbReference type="ChEBI" id="CHEBI:597326"/>
        <dbReference type="EC" id="1.4.3.5"/>
    </reaction>
</comment>
<dbReference type="PROSITE" id="PS01064">
    <property type="entry name" value="PYRIDOX_OXIDASE"/>
    <property type="match status" value="1"/>
</dbReference>
<dbReference type="GO" id="GO:0004733">
    <property type="term" value="F:pyridoxamine phosphate oxidase activity"/>
    <property type="evidence" value="ECO:0007669"/>
    <property type="project" value="UniProtKB-UniRule"/>
</dbReference>
<organism evidence="10 11">
    <name type="scientific">Reinekea forsetii</name>
    <dbReference type="NCBI Taxonomy" id="1336806"/>
    <lineage>
        <taxon>Bacteria</taxon>
        <taxon>Pseudomonadati</taxon>
        <taxon>Pseudomonadota</taxon>
        <taxon>Gammaproteobacteria</taxon>
        <taxon>Oceanospirillales</taxon>
        <taxon>Saccharospirillaceae</taxon>
        <taxon>Reinekea</taxon>
    </lineage>
</organism>
<dbReference type="Pfam" id="PF01243">
    <property type="entry name" value="PNPOx_N"/>
    <property type="match status" value="1"/>
</dbReference>
<dbReference type="UniPathway" id="UPA01068">
    <property type="reaction ID" value="UER00304"/>
</dbReference>
<feature type="binding site" evidence="6">
    <location>
        <begin position="7"/>
        <end position="10"/>
    </location>
    <ligand>
        <name>substrate</name>
    </ligand>
</feature>
<evidence type="ECO:0000256" key="1">
    <source>
        <dbReference type="ARBA" id="ARBA00007301"/>
    </source>
</evidence>
<keyword evidence="4 5" id="KW-0560">Oxidoreductase</keyword>
<keyword evidence="3 5" id="KW-0288">FMN</keyword>
<feature type="binding site" evidence="5 7">
    <location>
        <position position="185"/>
    </location>
    <ligand>
        <name>FMN</name>
        <dbReference type="ChEBI" id="CHEBI:58210"/>
    </ligand>
</feature>
<comment type="cofactor">
    <cofactor evidence="5 7">
        <name>FMN</name>
        <dbReference type="ChEBI" id="CHEBI:58210"/>
    </cofactor>
    <text evidence="5 7">Binds 1 FMN per subunit.</text>
</comment>
<dbReference type="EMBL" id="CP011797">
    <property type="protein sequence ID" value="ATX78401.1"/>
    <property type="molecule type" value="Genomic_DNA"/>
</dbReference>
<comment type="pathway">
    <text evidence="5">Cofactor metabolism; pyridoxal 5'-phosphate salvage; pyridoxal 5'-phosphate from pyridoxamine 5'-phosphate: step 1/1.</text>
</comment>
<dbReference type="EC" id="1.4.3.5" evidence="5"/>
<evidence type="ECO:0000256" key="6">
    <source>
        <dbReference type="PIRSR" id="PIRSR000190-1"/>
    </source>
</evidence>
<dbReference type="AlphaFoldDB" id="A0A2K8KXZ9"/>
<keyword evidence="2 5" id="KW-0285">Flavoprotein</keyword>
<comment type="pathway">
    <text evidence="5">Cofactor metabolism; pyridoxal 5'-phosphate salvage; pyridoxal 5'-phosphate from pyridoxine 5'-phosphate: step 1/1.</text>
</comment>
<dbReference type="SUPFAM" id="SSF50475">
    <property type="entry name" value="FMN-binding split barrel"/>
    <property type="match status" value="1"/>
</dbReference>
<keyword evidence="5" id="KW-0664">Pyridoxine biosynthesis</keyword>
<evidence type="ECO:0000259" key="8">
    <source>
        <dbReference type="Pfam" id="PF01243"/>
    </source>
</evidence>
<dbReference type="PANTHER" id="PTHR10851:SF0">
    <property type="entry name" value="PYRIDOXINE-5'-PHOSPHATE OXIDASE"/>
    <property type="match status" value="1"/>
</dbReference>
<comment type="similarity">
    <text evidence="1 5">Belongs to the pyridoxamine 5'-phosphate oxidase family.</text>
</comment>
<dbReference type="Pfam" id="PF10590">
    <property type="entry name" value="PNP_phzG_C"/>
    <property type="match status" value="1"/>
</dbReference>
<feature type="binding site" evidence="5 7">
    <location>
        <begin position="61"/>
        <end position="66"/>
    </location>
    <ligand>
        <name>FMN</name>
        <dbReference type="ChEBI" id="CHEBI:58210"/>
    </ligand>
</feature>
<feature type="binding site" evidence="5 7">
    <location>
        <begin position="76"/>
        <end position="77"/>
    </location>
    <ligand>
        <name>FMN</name>
        <dbReference type="ChEBI" id="CHEBI:58210"/>
    </ligand>
</feature>
<accession>A0A2K8KXZ9</accession>
<protein>
    <recommendedName>
        <fullName evidence="5">Pyridoxine/pyridoxamine 5'-phosphate oxidase</fullName>
        <ecNumber evidence="5">1.4.3.5</ecNumber>
    </recommendedName>
    <alternativeName>
        <fullName evidence="5">PNP/PMP oxidase</fullName>
        <shortName evidence="5">PNPOx</shortName>
    </alternativeName>
    <alternativeName>
        <fullName evidence="5">Pyridoxal 5'-phosphate synthase</fullName>
    </alternativeName>
</protein>
<comment type="caution">
    <text evidence="5">Lacks conserved residue(s) required for the propagation of feature annotation.</text>
</comment>
<dbReference type="InterPro" id="IPR012349">
    <property type="entry name" value="Split_barrel_FMN-bd"/>
</dbReference>
<dbReference type="Gene3D" id="2.30.110.10">
    <property type="entry name" value="Electron Transport, Fmn-binding Protein, Chain A"/>
    <property type="match status" value="1"/>
</dbReference>
<feature type="binding site" evidence="5 7">
    <location>
        <position position="105"/>
    </location>
    <ligand>
        <name>FMN</name>
        <dbReference type="ChEBI" id="CHEBI:58210"/>
    </ligand>
</feature>
<feature type="binding site" evidence="5 6">
    <location>
        <position position="127"/>
    </location>
    <ligand>
        <name>substrate</name>
    </ligand>
</feature>
<feature type="binding site" evidence="5 6">
    <location>
        <position position="123"/>
    </location>
    <ligand>
        <name>substrate</name>
    </ligand>
</feature>
<dbReference type="NCBIfam" id="TIGR00558">
    <property type="entry name" value="pdxH"/>
    <property type="match status" value="1"/>
</dbReference>
<dbReference type="GO" id="GO:0008615">
    <property type="term" value="P:pyridoxine biosynthetic process"/>
    <property type="evidence" value="ECO:0007669"/>
    <property type="project" value="UniProtKB-UniRule"/>
</dbReference>
<dbReference type="PIRSF" id="PIRSF000190">
    <property type="entry name" value="Pyd_amn-ph_oxd"/>
    <property type="match status" value="1"/>
</dbReference>
<keyword evidence="11" id="KW-1185">Reference proteome</keyword>
<dbReference type="GO" id="GO:0010181">
    <property type="term" value="F:FMN binding"/>
    <property type="evidence" value="ECO:0007669"/>
    <property type="project" value="UniProtKB-UniRule"/>
</dbReference>
<dbReference type="KEGG" id="rfo:REIFOR_03298"/>
<dbReference type="InterPro" id="IPR019740">
    <property type="entry name" value="Pyridox_Oxase_CS"/>
</dbReference>
<dbReference type="RefSeq" id="WP_100258594.1">
    <property type="nucleotide sequence ID" value="NZ_CP011797.1"/>
</dbReference>
<comment type="function">
    <text evidence="5">Catalyzes the oxidation of either pyridoxine 5'-phosphate (PNP) or pyridoxamine 5'-phosphate (PMP) into pyridoxal 5'-phosphate (PLP).</text>
</comment>
<feature type="binding site" evidence="5 6">
    <location>
        <position position="66"/>
    </location>
    <ligand>
        <name>substrate</name>
    </ligand>
</feature>
<evidence type="ECO:0000256" key="5">
    <source>
        <dbReference type="HAMAP-Rule" id="MF_01629"/>
    </source>
</evidence>
<comment type="subunit">
    <text evidence="5">Homodimer.</text>
</comment>
<dbReference type="Proteomes" id="UP000229757">
    <property type="component" value="Chromosome"/>
</dbReference>
<dbReference type="InterPro" id="IPR000659">
    <property type="entry name" value="Pyridox_Oxase"/>
</dbReference>
<evidence type="ECO:0000256" key="7">
    <source>
        <dbReference type="PIRSR" id="PIRSR000190-2"/>
    </source>
</evidence>
<feature type="binding site" evidence="5 7">
    <location>
        <position position="83"/>
    </location>
    <ligand>
        <name>FMN</name>
        <dbReference type="ChEBI" id="CHEBI:58210"/>
    </ligand>
</feature>
<proteinExistence type="inferred from homology"/>
<reference evidence="10 11" key="1">
    <citation type="journal article" date="2017" name="Environ. Microbiol.">
        <title>Genomic and physiological analyses of 'Reinekea forsetii' reveal a versatile opportunistic lifestyle during spring algae blooms.</title>
        <authorList>
            <person name="Avci B."/>
            <person name="Hahnke R.L."/>
            <person name="Chafee M."/>
            <person name="Fischer T."/>
            <person name="Gruber-Vodicka H."/>
            <person name="Tegetmeyer H.E."/>
            <person name="Harder J."/>
            <person name="Fuchs B.M."/>
            <person name="Amann R.I."/>
            <person name="Teeling H."/>
        </authorList>
    </citation>
    <scope>NUCLEOTIDE SEQUENCE [LARGE SCALE GENOMIC DNA]</scope>
    <source>
        <strain evidence="10 11">Hel1_31_D35</strain>
    </source>
</reference>
<dbReference type="PANTHER" id="PTHR10851">
    <property type="entry name" value="PYRIDOXINE-5-PHOSPHATE OXIDASE"/>
    <property type="match status" value="1"/>
</dbReference>
<dbReference type="NCBIfam" id="NF004231">
    <property type="entry name" value="PRK05679.1"/>
    <property type="match status" value="1"/>
</dbReference>
<dbReference type="OrthoDB" id="9780392at2"/>
<name>A0A2K8KXZ9_9GAMM</name>
<dbReference type="HAMAP" id="MF_01629">
    <property type="entry name" value="PdxH"/>
    <property type="match status" value="1"/>
</dbReference>
<sequence length="212" mass="24402">MKLDDIRREYTQAGLDREQLDDHPMVQFERWLEQALGADLNADPTAMSLATVDAQGQPSARIVLLKNVDQRGFVFYTNLESHKANDMAGNAKVCLHFAWTPLERQVVVYGRAEKLSLAESTKYFLSRPRNSQLAAWTSQQSRTIGSRKLLEQAFEQIKHKFGEGEIPMPAFWGGYRVVPTQIEFWQGRGARLHDRFMYRADGESWQLDRLQP</sequence>
<feature type="domain" description="Pyridoxine 5'-phosphate oxidase dimerisation C-terminal" evidence="9">
    <location>
        <begin position="172"/>
        <end position="212"/>
    </location>
</feature>
<feature type="binding site" evidence="5 7">
    <location>
        <begin position="140"/>
        <end position="141"/>
    </location>
    <ligand>
        <name>FMN</name>
        <dbReference type="ChEBI" id="CHEBI:58210"/>
    </ligand>
</feature>
<evidence type="ECO:0000256" key="4">
    <source>
        <dbReference type="ARBA" id="ARBA00023002"/>
    </source>
</evidence>
<evidence type="ECO:0000256" key="2">
    <source>
        <dbReference type="ARBA" id="ARBA00022630"/>
    </source>
</evidence>
<evidence type="ECO:0000256" key="3">
    <source>
        <dbReference type="ARBA" id="ARBA00022643"/>
    </source>
</evidence>
<feature type="binding site" evidence="5 6">
    <location>
        <position position="131"/>
    </location>
    <ligand>
        <name>substrate</name>
    </ligand>
</feature>
<feature type="domain" description="Pyridoxamine 5'-phosphate oxidase N-terminal" evidence="8">
    <location>
        <begin position="42"/>
        <end position="159"/>
    </location>
</feature>
<feature type="binding site" evidence="5 6">
    <location>
        <begin position="191"/>
        <end position="193"/>
    </location>
    <ligand>
        <name>substrate</name>
    </ligand>
</feature>
<dbReference type="InterPro" id="IPR019576">
    <property type="entry name" value="Pyridoxamine_oxidase_dimer_C"/>
</dbReference>
<comment type="catalytic activity">
    <reaction evidence="5">
        <text>pyridoxine 5'-phosphate + O2 = pyridoxal 5'-phosphate + H2O2</text>
        <dbReference type="Rhea" id="RHEA:15149"/>
        <dbReference type="ChEBI" id="CHEBI:15379"/>
        <dbReference type="ChEBI" id="CHEBI:16240"/>
        <dbReference type="ChEBI" id="CHEBI:58589"/>
        <dbReference type="ChEBI" id="CHEBI:597326"/>
        <dbReference type="EC" id="1.4.3.5"/>
    </reaction>
</comment>
<evidence type="ECO:0000313" key="10">
    <source>
        <dbReference type="EMBL" id="ATX78401.1"/>
    </source>
</evidence>
<dbReference type="InterPro" id="IPR011576">
    <property type="entry name" value="Pyridox_Oxase_N"/>
</dbReference>
<gene>
    <name evidence="5" type="primary">pdxH</name>
    <name evidence="10" type="ORF">REIFOR_03298</name>
</gene>